<name>A0A328PB02_9GAMM</name>
<dbReference type="AlphaFoldDB" id="A0A328PB02"/>
<evidence type="ECO:0000259" key="3">
    <source>
        <dbReference type="Pfam" id="PF14534"/>
    </source>
</evidence>
<dbReference type="InterPro" id="IPR021860">
    <property type="entry name" value="Peptidase_S12_Pab87-rel_C"/>
</dbReference>
<evidence type="ECO:0000313" key="4">
    <source>
        <dbReference type="EMBL" id="RAO77832.1"/>
    </source>
</evidence>
<dbReference type="Pfam" id="PF11954">
    <property type="entry name" value="DUF3471"/>
    <property type="match status" value="1"/>
</dbReference>
<evidence type="ECO:0000313" key="5">
    <source>
        <dbReference type="Proteomes" id="UP000248926"/>
    </source>
</evidence>
<reference evidence="4 5" key="1">
    <citation type="journal article" date="2018" name="Genet. Mol. Biol.">
        <title>The genome sequence of Dyella jiangningensis FCAV SCS01 from a lignocellulose-decomposing microbial consortium metagenome reveals potential for biotechnological applications.</title>
        <authorList>
            <person name="Desiderato J.G."/>
            <person name="Alvarenga D.O."/>
            <person name="Constancio M.T.L."/>
            <person name="Alves L.M.C."/>
            <person name="Varani A.M."/>
        </authorList>
    </citation>
    <scope>NUCLEOTIDE SEQUENCE [LARGE SCALE GENOMIC DNA]</scope>
    <source>
        <strain evidence="4 5">FCAV SCS01</strain>
    </source>
</reference>
<feature type="chain" id="PRO_5016378429" description="DUF4440 domain-containing protein" evidence="1">
    <location>
        <begin position="40"/>
        <end position="258"/>
    </location>
</feature>
<keyword evidence="5" id="KW-1185">Reference proteome</keyword>
<dbReference type="InterPro" id="IPR027843">
    <property type="entry name" value="DUF4440"/>
</dbReference>
<evidence type="ECO:0008006" key="6">
    <source>
        <dbReference type="Google" id="ProtNLM"/>
    </source>
</evidence>
<dbReference type="EMBL" id="NFZS01000001">
    <property type="protein sequence ID" value="RAO77832.1"/>
    <property type="molecule type" value="Genomic_DNA"/>
</dbReference>
<evidence type="ECO:0000256" key="1">
    <source>
        <dbReference type="SAM" id="SignalP"/>
    </source>
</evidence>
<feature type="domain" description="DUF4440" evidence="3">
    <location>
        <begin position="47"/>
        <end position="154"/>
    </location>
</feature>
<dbReference type="Pfam" id="PF14534">
    <property type="entry name" value="DUF4440"/>
    <property type="match status" value="1"/>
</dbReference>
<feature type="signal peptide" evidence="1">
    <location>
        <begin position="1"/>
        <end position="39"/>
    </location>
</feature>
<dbReference type="Gene3D" id="3.10.450.50">
    <property type="match status" value="1"/>
</dbReference>
<accession>A0A328PB02</accession>
<protein>
    <recommendedName>
        <fullName evidence="6">DUF4440 domain-containing protein</fullName>
    </recommendedName>
</protein>
<proteinExistence type="predicted"/>
<feature type="domain" description="Peptidase S12 Pab87-related C-terminal" evidence="2">
    <location>
        <begin position="166"/>
        <end position="246"/>
    </location>
</feature>
<dbReference type="Proteomes" id="UP000248926">
    <property type="component" value="Unassembled WGS sequence"/>
</dbReference>
<dbReference type="SUPFAM" id="SSF54427">
    <property type="entry name" value="NTF2-like"/>
    <property type="match status" value="1"/>
</dbReference>
<comment type="caution">
    <text evidence="4">The sequence shown here is derived from an EMBL/GenBank/DDBJ whole genome shotgun (WGS) entry which is preliminary data.</text>
</comment>
<dbReference type="InterPro" id="IPR032710">
    <property type="entry name" value="NTF2-like_dom_sf"/>
</dbReference>
<organism evidence="4 5">
    <name type="scientific">Dyella jiangningensis</name>
    <dbReference type="NCBI Taxonomy" id="1379159"/>
    <lineage>
        <taxon>Bacteria</taxon>
        <taxon>Pseudomonadati</taxon>
        <taxon>Pseudomonadota</taxon>
        <taxon>Gammaproteobacteria</taxon>
        <taxon>Lysobacterales</taxon>
        <taxon>Rhodanobacteraceae</taxon>
        <taxon>Dyella</taxon>
    </lineage>
</organism>
<sequence length="258" mass="28205">MKPPVVAIHWRHFQEATMRYVLPYAMTLLAVAVTVPAQATDDVATLIRRQSQEFSDASASNDTATLSKYLDDRVIFINEGGDIATKKDIVAPGPAGPKNVSNHLVQTDFNIEIHGNVAVTSFTDNATVKVGEQTMTPRFRSTEVWLNEGDAWRMISSQTVALSDDPPAHALNAAEMDQYVGTYEAAPGLSVAITRQGGQLFSATNGAKPTPLLAEVRDVLFTPGQPRARRVFERDEQGKVTGFHSRREGHGVEFRKIG</sequence>
<dbReference type="OrthoDB" id="115022at2"/>
<evidence type="ECO:0000259" key="2">
    <source>
        <dbReference type="Pfam" id="PF11954"/>
    </source>
</evidence>
<keyword evidence="1" id="KW-0732">Signal</keyword>
<gene>
    <name evidence="4" type="ORF">CA260_08235</name>
</gene>